<keyword evidence="3" id="KW-1185">Reference proteome</keyword>
<dbReference type="AlphaFoldDB" id="A0A0C2JAN8"/>
<accession>A0A0C2JAN8</accession>
<reference evidence="2 3" key="1">
    <citation type="journal article" date="2014" name="Genome Biol. Evol.">
        <title>The genome of the myxosporean Thelohanellus kitauei shows adaptations to nutrient acquisition within its fish host.</title>
        <authorList>
            <person name="Yang Y."/>
            <person name="Xiong J."/>
            <person name="Zhou Z."/>
            <person name="Huo F."/>
            <person name="Miao W."/>
            <person name="Ran C."/>
            <person name="Liu Y."/>
            <person name="Zhang J."/>
            <person name="Feng J."/>
            <person name="Wang M."/>
            <person name="Wang M."/>
            <person name="Wang L."/>
            <person name="Yao B."/>
        </authorList>
    </citation>
    <scope>NUCLEOTIDE SEQUENCE [LARGE SCALE GENOMIC DNA]</scope>
    <source>
        <strain evidence="2">Wuqing</strain>
    </source>
</reference>
<comment type="caution">
    <text evidence="2">The sequence shown here is derived from an EMBL/GenBank/DDBJ whole genome shotgun (WGS) entry which is preliminary data.</text>
</comment>
<dbReference type="EMBL" id="JWZT01003604">
    <property type="protein sequence ID" value="KII66183.1"/>
    <property type="molecule type" value="Genomic_DNA"/>
</dbReference>
<dbReference type="InterPro" id="IPR025066">
    <property type="entry name" value="CCDC174-like"/>
</dbReference>
<dbReference type="PANTHER" id="PTHR15885:SF1">
    <property type="entry name" value="COILED-COIL DOMAIN-CONTAINING PROTEIN 174"/>
    <property type="match status" value="1"/>
</dbReference>
<name>A0A0C2JAN8_THEKT</name>
<keyword evidence="1" id="KW-0175">Coiled coil</keyword>
<dbReference type="Proteomes" id="UP000031668">
    <property type="component" value="Unassembled WGS sequence"/>
</dbReference>
<dbReference type="GO" id="GO:0005634">
    <property type="term" value="C:nucleus"/>
    <property type="evidence" value="ECO:0007669"/>
    <property type="project" value="TreeGrafter"/>
</dbReference>
<dbReference type="Pfam" id="PF13300">
    <property type="entry name" value="DUF4078"/>
    <property type="match status" value="1"/>
</dbReference>
<evidence type="ECO:0000256" key="1">
    <source>
        <dbReference type="ARBA" id="ARBA00023054"/>
    </source>
</evidence>
<evidence type="ECO:0000313" key="2">
    <source>
        <dbReference type="EMBL" id="KII66183.1"/>
    </source>
</evidence>
<dbReference type="OrthoDB" id="333551at2759"/>
<protein>
    <submittedName>
        <fullName evidence="2">Coiled-coil domain-containing protein 174</fullName>
    </submittedName>
</protein>
<sequence>MKDSKHDISEASIVDLKAELYKKELEVKQKGIGLTTEAVVHKKSKTLQKIAANTGKFKLKIIGQKPLTEPESDKLKEVQEKLDAKSRLYDKLKEDAKKGIKHDKLSDAGILVDFDKKAYEDKEPTFFDIIQSAEAEHREKMNLKWEEEREKLKEKPAGQHHYQDVIITRARRWLLSFSTEEDRSKQMELLNTLRKDTIGARERNMQIKEKRERAMAERISKIRKRKGLPEIEEKPEPQLPEKISIDEEIEEIIQDSKKDEYYETLSSKLRKYQDDTEEYDERPDEFAPPSEYAVKYTHAYGYRKRR</sequence>
<organism evidence="2 3">
    <name type="scientific">Thelohanellus kitauei</name>
    <name type="common">Myxosporean</name>
    <dbReference type="NCBI Taxonomy" id="669202"/>
    <lineage>
        <taxon>Eukaryota</taxon>
        <taxon>Metazoa</taxon>
        <taxon>Cnidaria</taxon>
        <taxon>Myxozoa</taxon>
        <taxon>Myxosporea</taxon>
        <taxon>Bivalvulida</taxon>
        <taxon>Platysporina</taxon>
        <taxon>Myxobolidae</taxon>
        <taxon>Thelohanellus</taxon>
    </lineage>
</organism>
<dbReference type="PANTHER" id="PTHR15885">
    <property type="entry name" value="COILED-COIL DOMAIN-CONTAINING PROTEIN 174"/>
    <property type="match status" value="1"/>
</dbReference>
<gene>
    <name evidence="2" type="ORF">RF11_12006</name>
</gene>
<proteinExistence type="predicted"/>
<evidence type="ECO:0000313" key="3">
    <source>
        <dbReference type="Proteomes" id="UP000031668"/>
    </source>
</evidence>